<name>A0AAV3YZE1_9GAST</name>
<sequence>MLSASGDLYYYECLTNYNPLDHGHGRGHIHIEPGDTLEVYASGLKTVKGGPENPQGWVHGRNVTKGVKGLFPGVPYIQLTKKNFDDSGYQGHVTLFLVTIMAAWAVDESFLQVTDQPKKRPKLGSTKEIKKLEALSSHQTGEDYTYALDFIVFKLRLQKEIVFCLQKLQHHLDASFLAKCPVTSRPLRENQIAKKSPPFIKFRETWNGPFIDCVTVITKRAKKQPTPNALKIV</sequence>
<accession>A0AAV3YZE1</accession>
<reference evidence="1 2" key="1">
    <citation type="journal article" date="2021" name="Elife">
        <title>Chloroplast acquisition without the gene transfer in kleptoplastic sea slugs, Plakobranchus ocellatus.</title>
        <authorList>
            <person name="Maeda T."/>
            <person name="Takahashi S."/>
            <person name="Yoshida T."/>
            <person name="Shimamura S."/>
            <person name="Takaki Y."/>
            <person name="Nagai Y."/>
            <person name="Toyoda A."/>
            <person name="Suzuki Y."/>
            <person name="Arimoto A."/>
            <person name="Ishii H."/>
            <person name="Satoh N."/>
            <person name="Nishiyama T."/>
            <person name="Hasebe M."/>
            <person name="Maruyama T."/>
            <person name="Minagawa J."/>
            <person name="Obokata J."/>
            <person name="Shigenobu S."/>
        </authorList>
    </citation>
    <scope>NUCLEOTIDE SEQUENCE [LARGE SCALE GENOMIC DNA]</scope>
</reference>
<evidence type="ECO:0000313" key="1">
    <source>
        <dbReference type="EMBL" id="GFN87143.1"/>
    </source>
</evidence>
<keyword evidence="2" id="KW-1185">Reference proteome</keyword>
<dbReference type="Proteomes" id="UP000735302">
    <property type="component" value="Unassembled WGS sequence"/>
</dbReference>
<evidence type="ECO:0000313" key="2">
    <source>
        <dbReference type="Proteomes" id="UP000735302"/>
    </source>
</evidence>
<dbReference type="AlphaFoldDB" id="A0AAV3YZE1"/>
<protein>
    <submittedName>
        <fullName evidence="1">Phosphatidylinositol 3-kinase regulatory subunit alpha-like</fullName>
    </submittedName>
</protein>
<dbReference type="EMBL" id="BLXT01001660">
    <property type="protein sequence ID" value="GFN87143.1"/>
    <property type="molecule type" value="Genomic_DNA"/>
</dbReference>
<dbReference type="SUPFAM" id="SSF50044">
    <property type="entry name" value="SH3-domain"/>
    <property type="match status" value="1"/>
</dbReference>
<dbReference type="InterPro" id="IPR036028">
    <property type="entry name" value="SH3-like_dom_sf"/>
</dbReference>
<proteinExistence type="predicted"/>
<organism evidence="1 2">
    <name type="scientific">Plakobranchus ocellatus</name>
    <dbReference type="NCBI Taxonomy" id="259542"/>
    <lineage>
        <taxon>Eukaryota</taxon>
        <taxon>Metazoa</taxon>
        <taxon>Spiralia</taxon>
        <taxon>Lophotrochozoa</taxon>
        <taxon>Mollusca</taxon>
        <taxon>Gastropoda</taxon>
        <taxon>Heterobranchia</taxon>
        <taxon>Euthyneura</taxon>
        <taxon>Panpulmonata</taxon>
        <taxon>Sacoglossa</taxon>
        <taxon>Placobranchoidea</taxon>
        <taxon>Plakobranchidae</taxon>
        <taxon>Plakobranchus</taxon>
    </lineage>
</organism>
<comment type="caution">
    <text evidence="1">The sequence shown here is derived from an EMBL/GenBank/DDBJ whole genome shotgun (WGS) entry which is preliminary data.</text>
</comment>
<dbReference type="Gene3D" id="2.30.30.40">
    <property type="entry name" value="SH3 Domains"/>
    <property type="match status" value="1"/>
</dbReference>
<gene>
    <name evidence="1" type="ORF">PoB_001364900</name>
</gene>